<keyword evidence="1" id="KW-0472">Membrane</keyword>
<feature type="transmembrane region" description="Helical" evidence="1">
    <location>
        <begin position="30"/>
        <end position="51"/>
    </location>
</feature>
<dbReference type="AlphaFoldDB" id="A0A285SRP4"/>
<name>A0A285SRP4_9BACL</name>
<keyword evidence="3" id="KW-1185">Reference proteome</keyword>
<reference evidence="3" key="1">
    <citation type="submission" date="2017-08" db="EMBL/GenBank/DDBJ databases">
        <authorList>
            <person name="Varghese N."/>
            <person name="Submissions S."/>
        </authorList>
    </citation>
    <scope>NUCLEOTIDE SEQUENCE [LARGE SCALE GENOMIC DNA]</scope>
    <source>
        <strain evidence="3">JC22</strain>
    </source>
</reference>
<keyword evidence="1" id="KW-1133">Transmembrane helix</keyword>
<organism evidence="2 3">
    <name type="scientific">Ureibacillus xyleni</name>
    <dbReference type="NCBI Taxonomy" id="614648"/>
    <lineage>
        <taxon>Bacteria</taxon>
        <taxon>Bacillati</taxon>
        <taxon>Bacillota</taxon>
        <taxon>Bacilli</taxon>
        <taxon>Bacillales</taxon>
        <taxon>Caryophanaceae</taxon>
        <taxon>Ureibacillus</taxon>
    </lineage>
</organism>
<gene>
    <name evidence="2" type="ORF">SAMN05880501_10623</name>
</gene>
<evidence type="ECO:0000313" key="2">
    <source>
        <dbReference type="EMBL" id="SOC10653.1"/>
    </source>
</evidence>
<evidence type="ECO:0000256" key="1">
    <source>
        <dbReference type="SAM" id="Phobius"/>
    </source>
</evidence>
<keyword evidence="1" id="KW-0812">Transmembrane</keyword>
<dbReference type="RefSeq" id="WP_161946658.1">
    <property type="nucleotide sequence ID" value="NZ_OBMQ01000006.1"/>
</dbReference>
<dbReference type="EMBL" id="OBMQ01000006">
    <property type="protein sequence ID" value="SOC10653.1"/>
    <property type="molecule type" value="Genomic_DNA"/>
</dbReference>
<dbReference type="Proteomes" id="UP000219636">
    <property type="component" value="Unassembled WGS sequence"/>
</dbReference>
<sequence>MNTMVWVLILLVVAYTMGFSIQLWKHQNKIGSIATFLLALAVIITPFLSVFRW</sequence>
<evidence type="ECO:0000313" key="3">
    <source>
        <dbReference type="Proteomes" id="UP000219636"/>
    </source>
</evidence>
<accession>A0A285SRP4</accession>
<proteinExistence type="predicted"/>
<protein>
    <submittedName>
        <fullName evidence="2">Uncharacterized protein</fullName>
    </submittedName>
</protein>